<dbReference type="EMBL" id="SMZX01000002">
    <property type="protein sequence ID" value="TDL43827.1"/>
    <property type="molecule type" value="Genomic_DNA"/>
</dbReference>
<dbReference type="Proteomes" id="UP000295633">
    <property type="component" value="Unassembled WGS sequence"/>
</dbReference>
<gene>
    <name evidence="3" type="ORF">E2R54_11600</name>
</gene>
<dbReference type="RefSeq" id="WP_133399828.1">
    <property type="nucleotide sequence ID" value="NZ_SMZX01000002.1"/>
</dbReference>
<reference evidence="3 4" key="1">
    <citation type="submission" date="2019-03" db="EMBL/GenBank/DDBJ databases">
        <title>Genome Sequencing and Assembly of Various Microbes Isolated from Partially Reclaimed Soil and Acid Mine Drainage (AMD) Site.</title>
        <authorList>
            <person name="Steinbock B."/>
            <person name="Bechtold R."/>
            <person name="Sevigny J.L."/>
            <person name="Thomas D."/>
            <person name="Cuthill L.R."/>
            <person name="Aveiro Johannsen E.J."/>
            <person name="Thomas K."/>
            <person name="Ghosh A."/>
        </authorList>
    </citation>
    <scope>NUCLEOTIDE SEQUENCE [LARGE SCALE GENOMIC DNA]</scope>
    <source>
        <strain evidence="3 4">F-B2</strain>
    </source>
</reference>
<evidence type="ECO:0000313" key="3">
    <source>
        <dbReference type="EMBL" id="TDL43827.1"/>
    </source>
</evidence>
<accession>A0A4R5YK90</accession>
<proteinExistence type="predicted"/>
<sequence length="457" mass="49382">MPIQSVGYERAIAYDDLGEIFSHAGAAYSVIGADAFEVSPGPAPMQVKVRAGRAAGQAIIDTLPADEILTAAPGTRWDTVAIRRDWGAKTSTLVILAGTAAEGIVRDPDAMTPGVLDDHPVALVRWAAGQTVPQQIIDLRVWASTGGAFGADPRVREFANAIGTRIRVGNSLWERTIVSGTPTWVDFAAATNLFIRRNNANVSIQDGLTKALDAIEGAGSSPAANRLAMWNPEGYMAMKDPQSPNHAANVRYVDSSFEVLVKARKGVMRDAAGRIFIEDPVLDDQGATLGTVKEAIRDYRVGDNQLTPALRDKIQEAKDGKFAEGVYDRGMGTNTRAAYIRDDGALGYRTSSRRFKTDIETFTPDADALRQIRAVMYRRIGEGDGIEHGVIAEELHDLGHHWLVIYDDEGAPLSVAYELIGLAALTLAQQQADQLDGLRRELSEIRSAVTRLTEASS</sequence>
<feature type="domain" description="Peptidase S74" evidence="2">
    <location>
        <begin position="351"/>
        <end position="442"/>
    </location>
</feature>
<organism evidence="3 4">
    <name type="scientific">Microbacterium oleivorans</name>
    <dbReference type="NCBI Taxonomy" id="273677"/>
    <lineage>
        <taxon>Bacteria</taxon>
        <taxon>Bacillati</taxon>
        <taxon>Actinomycetota</taxon>
        <taxon>Actinomycetes</taxon>
        <taxon>Micrococcales</taxon>
        <taxon>Microbacteriaceae</taxon>
        <taxon>Microbacterium</taxon>
    </lineage>
</organism>
<evidence type="ECO:0000259" key="2">
    <source>
        <dbReference type="PROSITE" id="PS51688"/>
    </source>
</evidence>
<feature type="coiled-coil region" evidence="1">
    <location>
        <begin position="428"/>
        <end position="455"/>
    </location>
</feature>
<evidence type="ECO:0000256" key="1">
    <source>
        <dbReference type="SAM" id="Coils"/>
    </source>
</evidence>
<dbReference type="InterPro" id="IPR030392">
    <property type="entry name" value="S74_ICA"/>
</dbReference>
<protein>
    <submittedName>
        <fullName evidence="3">Tail fiber domain-containing protein</fullName>
    </submittedName>
</protein>
<name>A0A4R5YK90_9MICO</name>
<dbReference type="Pfam" id="PF13884">
    <property type="entry name" value="Peptidase_S74"/>
    <property type="match status" value="1"/>
</dbReference>
<comment type="caution">
    <text evidence="3">The sequence shown here is derived from an EMBL/GenBank/DDBJ whole genome shotgun (WGS) entry which is preliminary data.</text>
</comment>
<dbReference type="PROSITE" id="PS51688">
    <property type="entry name" value="ICA"/>
    <property type="match status" value="1"/>
</dbReference>
<evidence type="ECO:0000313" key="4">
    <source>
        <dbReference type="Proteomes" id="UP000295633"/>
    </source>
</evidence>
<dbReference type="AlphaFoldDB" id="A0A4R5YK90"/>
<keyword evidence="1" id="KW-0175">Coiled coil</keyword>